<dbReference type="EMBL" id="BGZK01000040">
    <property type="protein sequence ID" value="GBP10392.1"/>
    <property type="molecule type" value="Genomic_DNA"/>
</dbReference>
<organism evidence="2 3">
    <name type="scientific">Eumeta variegata</name>
    <name type="common">Bagworm moth</name>
    <name type="synonym">Eumeta japonica</name>
    <dbReference type="NCBI Taxonomy" id="151549"/>
    <lineage>
        <taxon>Eukaryota</taxon>
        <taxon>Metazoa</taxon>
        <taxon>Ecdysozoa</taxon>
        <taxon>Arthropoda</taxon>
        <taxon>Hexapoda</taxon>
        <taxon>Insecta</taxon>
        <taxon>Pterygota</taxon>
        <taxon>Neoptera</taxon>
        <taxon>Endopterygota</taxon>
        <taxon>Lepidoptera</taxon>
        <taxon>Glossata</taxon>
        <taxon>Ditrysia</taxon>
        <taxon>Tineoidea</taxon>
        <taxon>Psychidae</taxon>
        <taxon>Oiketicinae</taxon>
        <taxon>Eumeta</taxon>
    </lineage>
</organism>
<evidence type="ECO:0000313" key="3">
    <source>
        <dbReference type="Proteomes" id="UP000299102"/>
    </source>
</evidence>
<proteinExistence type="predicted"/>
<dbReference type="Proteomes" id="UP000299102">
    <property type="component" value="Unassembled WGS sequence"/>
</dbReference>
<name>A0A4C1T7J9_EUMVA</name>
<keyword evidence="1" id="KW-0472">Membrane</keyword>
<feature type="transmembrane region" description="Helical" evidence="1">
    <location>
        <begin position="161"/>
        <end position="180"/>
    </location>
</feature>
<accession>A0A4C1T7J9</accession>
<keyword evidence="1" id="KW-0812">Transmembrane</keyword>
<evidence type="ECO:0000256" key="1">
    <source>
        <dbReference type="SAM" id="Phobius"/>
    </source>
</evidence>
<keyword evidence="1" id="KW-1133">Transmembrane helix</keyword>
<reference evidence="2 3" key="1">
    <citation type="journal article" date="2019" name="Commun. Biol.">
        <title>The bagworm genome reveals a unique fibroin gene that provides high tensile strength.</title>
        <authorList>
            <person name="Kono N."/>
            <person name="Nakamura H."/>
            <person name="Ohtoshi R."/>
            <person name="Tomita M."/>
            <person name="Numata K."/>
            <person name="Arakawa K."/>
        </authorList>
    </citation>
    <scope>NUCLEOTIDE SEQUENCE [LARGE SCALE GENOMIC DNA]</scope>
</reference>
<protein>
    <submittedName>
        <fullName evidence="2">Uncharacterized protein</fullName>
    </submittedName>
</protein>
<keyword evidence="3" id="KW-1185">Reference proteome</keyword>
<evidence type="ECO:0000313" key="2">
    <source>
        <dbReference type="EMBL" id="GBP10392.1"/>
    </source>
</evidence>
<dbReference type="AlphaFoldDB" id="A0A4C1T7J9"/>
<comment type="caution">
    <text evidence="2">The sequence shown here is derived from an EMBL/GenBank/DDBJ whole genome shotgun (WGS) entry which is preliminary data.</text>
</comment>
<gene>
    <name evidence="2" type="ORF">EVAR_5702_1</name>
</gene>
<sequence>MFSLSHAVVNLVAAQKLDRAIPHVHEIHEVTAPAVLFRPVSENSRDPHPNLFHQIPKRPEAHWCLLWVCECAWAVMAYMPVSYLKILQKIEMGKRACVFQNIGDHRSLWTLTTCKVSPVRCHTFGKKWDVRWRGRGTTGALIYWTNLILNVYILWQYGVSPVVLALFCAAAKSVTAWLNHKKIYFYKSFK</sequence>